<organism evidence="1 2">
    <name type="scientific">Paenibacillus glacialis</name>
    <dbReference type="NCBI Taxonomy" id="494026"/>
    <lineage>
        <taxon>Bacteria</taxon>
        <taxon>Bacillati</taxon>
        <taxon>Bacillota</taxon>
        <taxon>Bacilli</taxon>
        <taxon>Bacillales</taxon>
        <taxon>Paenibacillaceae</taxon>
        <taxon>Paenibacillus</taxon>
    </lineage>
</organism>
<evidence type="ECO:0000313" key="2">
    <source>
        <dbReference type="Proteomes" id="UP000076967"/>
    </source>
</evidence>
<accession>A0A168HRK7</accession>
<evidence type="ECO:0000313" key="1">
    <source>
        <dbReference type="EMBL" id="OAB38457.1"/>
    </source>
</evidence>
<name>A0A168HRK7_9BACL</name>
<keyword evidence="2" id="KW-1185">Reference proteome</keyword>
<dbReference type="RefSeq" id="WP_068536386.1">
    <property type="nucleotide sequence ID" value="NZ_LVJH01000048.1"/>
</dbReference>
<dbReference type="Proteomes" id="UP000076967">
    <property type="component" value="Unassembled WGS sequence"/>
</dbReference>
<proteinExistence type="predicted"/>
<dbReference type="AlphaFoldDB" id="A0A168HRK7"/>
<dbReference type="OrthoDB" id="9816549at2"/>
<gene>
    <name evidence="1" type="ORF">PGLA_20410</name>
</gene>
<dbReference type="Gene3D" id="2.180.10.10">
    <property type="entry name" value="RHS repeat-associated core"/>
    <property type="match status" value="1"/>
</dbReference>
<comment type="caution">
    <text evidence="1">The sequence shown here is derived from an EMBL/GenBank/DDBJ whole genome shotgun (WGS) entry which is preliminary data.</text>
</comment>
<sequence length="184" mass="20185">MNRGILRGDLIDGQTLNRYAYVNGDPIRYIDPMGLMKGLCGDKIPDRDRNHLDRPTAGDNIGVNLRLEGKGKLDDDALVVRGGQSSPDNLLLNQNKDARGHISCNTGSNNLDELSTTLEAFKNGSLTVTTVGDIRRLGEGWDVIKDPTKNNSLHGSIIPPNTPLTKEQAEALSRIFNIVPNKWK</sequence>
<dbReference type="EMBL" id="LVJH01000048">
    <property type="protein sequence ID" value="OAB38457.1"/>
    <property type="molecule type" value="Genomic_DNA"/>
</dbReference>
<reference evidence="1 2" key="1">
    <citation type="submission" date="2016-03" db="EMBL/GenBank/DDBJ databases">
        <title>Draft genome sequence of Paenibacillus glacialis DSM 22343.</title>
        <authorList>
            <person name="Shin S.-K."/>
            <person name="Yi H."/>
        </authorList>
    </citation>
    <scope>NUCLEOTIDE SEQUENCE [LARGE SCALE GENOMIC DNA]</scope>
    <source>
        <strain evidence="1 2">DSM 22343</strain>
    </source>
</reference>
<protein>
    <submittedName>
        <fullName evidence="1">Uncharacterized protein</fullName>
    </submittedName>
</protein>
<dbReference type="STRING" id="494026.PGLA_20410"/>